<proteinExistence type="predicted"/>
<keyword evidence="2" id="KW-1185">Reference proteome</keyword>
<name>A0A319CNZ1_9EURO</name>
<reference evidence="1 2" key="1">
    <citation type="submission" date="2016-12" db="EMBL/GenBank/DDBJ databases">
        <title>The genomes of Aspergillus section Nigri reveals drivers in fungal speciation.</title>
        <authorList>
            <consortium name="DOE Joint Genome Institute"/>
            <person name="Vesth T.C."/>
            <person name="Nybo J."/>
            <person name="Theobald S."/>
            <person name="Brandl J."/>
            <person name="Frisvad J.C."/>
            <person name="Nielsen K.F."/>
            <person name="Lyhne E.K."/>
            <person name="Kogle M.E."/>
            <person name="Kuo A."/>
            <person name="Riley R."/>
            <person name="Clum A."/>
            <person name="Nolan M."/>
            <person name="Lipzen A."/>
            <person name="Salamov A."/>
            <person name="Henrissat B."/>
            <person name="Wiebenga A."/>
            <person name="De Vries R.P."/>
            <person name="Grigoriev I.V."/>
            <person name="Mortensen U.H."/>
            <person name="Andersen M.R."/>
            <person name="Baker S.E."/>
        </authorList>
    </citation>
    <scope>NUCLEOTIDE SEQUENCE [LARGE SCALE GENOMIC DNA]</scope>
    <source>
        <strain evidence="1 2">CBS 121591</strain>
    </source>
</reference>
<sequence>MFTHTIDCSHKIGIDKLDHHIITSSFMSRRTNVGLVRTLVERPLPGPLILSFHPPGHTAGSSRERIFPLFLTPDHHSHHSHNSLSPSSIPAYCLLTPLRREHSSRPSQPPPLLLRSETGSSVAEPTVWHCPLIARSVVHIAPFSARKGQHVIRFILV</sequence>
<protein>
    <submittedName>
        <fullName evidence="1">Uncharacterized protein</fullName>
    </submittedName>
</protein>
<dbReference type="Proteomes" id="UP000248340">
    <property type="component" value="Unassembled WGS sequence"/>
</dbReference>
<dbReference type="AlphaFoldDB" id="A0A319CNZ1"/>
<evidence type="ECO:0000313" key="2">
    <source>
        <dbReference type="Proteomes" id="UP000248340"/>
    </source>
</evidence>
<dbReference type="VEuPathDB" id="FungiDB:BO82DRAFT_53805"/>
<accession>A0A319CNZ1</accession>
<dbReference type="GeneID" id="37144049"/>
<organism evidence="1 2">
    <name type="scientific">Aspergillus uvarum CBS 121591</name>
    <dbReference type="NCBI Taxonomy" id="1448315"/>
    <lineage>
        <taxon>Eukaryota</taxon>
        <taxon>Fungi</taxon>
        <taxon>Dikarya</taxon>
        <taxon>Ascomycota</taxon>
        <taxon>Pezizomycotina</taxon>
        <taxon>Eurotiomycetes</taxon>
        <taxon>Eurotiomycetidae</taxon>
        <taxon>Eurotiales</taxon>
        <taxon>Aspergillaceae</taxon>
        <taxon>Aspergillus</taxon>
        <taxon>Aspergillus subgen. Circumdati</taxon>
    </lineage>
</organism>
<evidence type="ECO:0000313" key="1">
    <source>
        <dbReference type="EMBL" id="PYH86904.1"/>
    </source>
</evidence>
<gene>
    <name evidence="1" type="ORF">BO82DRAFT_53805</name>
</gene>
<dbReference type="RefSeq" id="XP_025497104.1">
    <property type="nucleotide sequence ID" value="XM_025641307.1"/>
</dbReference>
<dbReference type="EMBL" id="KZ821675">
    <property type="protein sequence ID" value="PYH86904.1"/>
    <property type="molecule type" value="Genomic_DNA"/>
</dbReference>